<proteinExistence type="predicted"/>
<feature type="chain" id="PRO_5047182921" evidence="1">
    <location>
        <begin position="23"/>
        <end position="127"/>
    </location>
</feature>
<name>A0ABV2BNP2_9GAMM</name>
<evidence type="ECO:0000256" key="1">
    <source>
        <dbReference type="SAM" id="SignalP"/>
    </source>
</evidence>
<reference evidence="2 3" key="1">
    <citation type="submission" date="2024-06" db="EMBL/GenBank/DDBJ databases">
        <authorList>
            <person name="Li F."/>
        </authorList>
    </citation>
    <scope>NUCLEOTIDE SEQUENCE [LARGE SCALE GENOMIC DNA]</scope>
    <source>
        <strain evidence="2 3">GXAS 311</strain>
    </source>
</reference>
<dbReference type="RefSeq" id="WP_353873099.1">
    <property type="nucleotide sequence ID" value="NZ_JBEVCJ010000001.1"/>
</dbReference>
<dbReference type="Proteomes" id="UP001548189">
    <property type="component" value="Unassembled WGS sequence"/>
</dbReference>
<dbReference type="EMBL" id="JBEVCJ010000001">
    <property type="protein sequence ID" value="MET1253558.1"/>
    <property type="molecule type" value="Genomic_DNA"/>
</dbReference>
<accession>A0ABV2BNP2</accession>
<organism evidence="2 3">
    <name type="scientific">Aliikangiella maris</name>
    <dbReference type="NCBI Taxonomy" id="3162458"/>
    <lineage>
        <taxon>Bacteria</taxon>
        <taxon>Pseudomonadati</taxon>
        <taxon>Pseudomonadota</taxon>
        <taxon>Gammaproteobacteria</taxon>
        <taxon>Oceanospirillales</taxon>
        <taxon>Pleioneaceae</taxon>
        <taxon>Aliikangiella</taxon>
    </lineage>
</organism>
<evidence type="ECO:0000313" key="2">
    <source>
        <dbReference type="EMBL" id="MET1253558.1"/>
    </source>
</evidence>
<keyword evidence="1" id="KW-0732">Signal</keyword>
<protein>
    <submittedName>
        <fullName evidence="2">Uncharacterized protein</fullName>
    </submittedName>
</protein>
<feature type="signal peptide" evidence="1">
    <location>
        <begin position="1"/>
        <end position="22"/>
    </location>
</feature>
<sequence length="127" mass="13736">MKMITKVASVILFGLFSIGASAAENKGLVSISGDFMLAFFNVSANPEVGHENSMITAKVDDRKVMFIGRDEVRSASFYCVVRDGAALFEHAKSVVNGIGALTEVVIQKDSQGNCSYIESIKDSKFIF</sequence>
<gene>
    <name evidence="2" type="ORF">ABVT43_00310</name>
</gene>
<keyword evidence="3" id="KW-1185">Reference proteome</keyword>
<comment type="caution">
    <text evidence="2">The sequence shown here is derived from an EMBL/GenBank/DDBJ whole genome shotgun (WGS) entry which is preliminary data.</text>
</comment>
<evidence type="ECO:0000313" key="3">
    <source>
        <dbReference type="Proteomes" id="UP001548189"/>
    </source>
</evidence>